<dbReference type="InterPro" id="IPR004101">
    <property type="entry name" value="Mur_ligase_C"/>
</dbReference>
<comment type="catalytic activity">
    <reaction evidence="11">
        <text>[L-4-(L-arginin-2-N-yl)aspartate](n)-L-aspartate + L-arginine + ATP = [L-4-(L-arginin-2-N-yl)aspartate](n+1) + ADP + phosphate + H(+)</text>
        <dbReference type="Rhea" id="RHEA:23888"/>
        <dbReference type="Rhea" id="RHEA-COMP:13732"/>
        <dbReference type="Rhea" id="RHEA-COMP:13733"/>
        <dbReference type="ChEBI" id="CHEBI:15378"/>
        <dbReference type="ChEBI" id="CHEBI:30616"/>
        <dbReference type="ChEBI" id="CHEBI:32682"/>
        <dbReference type="ChEBI" id="CHEBI:43474"/>
        <dbReference type="ChEBI" id="CHEBI:137986"/>
        <dbReference type="ChEBI" id="CHEBI:137990"/>
        <dbReference type="ChEBI" id="CHEBI:456216"/>
        <dbReference type="EC" id="6.3.2.30"/>
    </reaction>
</comment>
<evidence type="ECO:0000256" key="2">
    <source>
        <dbReference type="ARBA" id="ARBA00009060"/>
    </source>
</evidence>
<feature type="domain" description="ATP-grasp" evidence="14">
    <location>
        <begin position="220"/>
        <end position="473"/>
    </location>
</feature>
<keyword evidence="7" id="KW-0436">Ligase</keyword>
<comment type="caution">
    <text evidence="15">The sequence shown here is derived from an EMBL/GenBank/DDBJ whole genome shotgun (WGS) entry which is preliminary data.</text>
</comment>
<evidence type="ECO:0000256" key="1">
    <source>
        <dbReference type="ARBA" id="ARBA00003184"/>
    </source>
</evidence>
<evidence type="ECO:0000256" key="3">
    <source>
        <dbReference type="ARBA" id="ARBA00011738"/>
    </source>
</evidence>
<reference evidence="16" key="1">
    <citation type="journal article" date="2019" name="Int. J. Syst. Evol. Microbiol.">
        <title>The Global Catalogue of Microorganisms (GCM) 10K type strain sequencing project: providing services to taxonomists for standard genome sequencing and annotation.</title>
        <authorList>
            <consortium name="The Broad Institute Genomics Platform"/>
            <consortium name="The Broad Institute Genome Sequencing Center for Infectious Disease"/>
            <person name="Wu L."/>
            <person name="Ma J."/>
        </authorList>
    </citation>
    <scope>NUCLEOTIDE SEQUENCE [LARGE SCALE GENOMIC DNA]</scope>
    <source>
        <strain evidence="16">JCM 18472</strain>
    </source>
</reference>
<evidence type="ECO:0000256" key="6">
    <source>
        <dbReference type="ARBA" id="ARBA00022036"/>
    </source>
</evidence>
<dbReference type="InterPro" id="IPR036615">
    <property type="entry name" value="Mur_ligase_C_dom_sf"/>
</dbReference>
<dbReference type="Pfam" id="PF02786">
    <property type="entry name" value="CPSase_L_D2"/>
    <property type="match status" value="1"/>
</dbReference>
<dbReference type="InterPro" id="IPR005479">
    <property type="entry name" value="CPAse_ATP-bd"/>
</dbReference>
<name>A0ABP9RC27_9GAMM</name>
<evidence type="ECO:0000256" key="12">
    <source>
        <dbReference type="ARBA" id="ARBA00048425"/>
    </source>
</evidence>
<evidence type="ECO:0000256" key="8">
    <source>
        <dbReference type="ARBA" id="ARBA00022741"/>
    </source>
</evidence>
<comment type="function">
    <text evidence="1">Catalyzes the ATP-dependent polymerization of arginine and aspartate to multi-L-arginyl-poly-L-aspartic acid (cyanophycin; a water-insoluble reserve polymer).</text>
</comment>
<dbReference type="InterPro" id="IPR013221">
    <property type="entry name" value="Mur_ligase_cen"/>
</dbReference>
<accession>A0ABP9RC27</accession>
<sequence>MNILEHRALRGPNYYSRYLAIFMRLDIGELEQRPSDTMPDVVARLTEQMPTLAEHRCSIGRRGGFLERLARGTWAGHVVEHVAIELQNLIGFSVGYGKTLDTYETGIYNVIYRYRDEACGLAAGVEAVDFVERLFDGRAIDMPMIIARLKTVRDAHMLGPSTASIVAAASQRGIPWTRLSEDSSYVQLGHGHRQQRIQATVTGRTGLLGYSIADDKHWTKQLLDDAGIPVPRGWVCDSYEAALEAARNLGYPLAVKPLAGNHGRGVSTDIHDGHDLREAFETAARQHPSVIVEQYIRGDDHRLLVIDGTLVAAARRRPAHVVGDGVSTLQALVETENRDPRRGLGHENLLTRIELDAQSQRLIEQQNLTPQSVVASGEIVYLKATANLSTGGTATDVTDEVHPGVRYLAERIARLVGLDIIGIDLVAETLSRPLEEQAAAVVEVNAGPGFRMHLSPTHGEGREVGRHVVDMLFAEGDDGRIPIVAVTGTNGKTTTVRLLAHLLRQAGRKVGMACTGGIEIDNHVILRGDYSGPQAAAIVLREPTVEYAVLEVARGGIMRRGLGFDACDVGVLLNIASDHLGESDIHSLDDLARCKTVVIDAVREGGKAVLNADDSRTLAAQEWVRGESIFFTLDSDSRAVRRHVREHGVAFTVVNGCIVMRQGHVEAEIVPVLDVPIAFEGHARFNVANALAAAAAAHALGLGIADIQRGLRTFHPSHGQNPGRTNLIMADGVQVLVDYGHNVAALIALDELICRLPARRRIGVASAPGNRRDEDLVALGEQLARMHDALYIYETDPRGRAAGETAALLGRGAESPAAAGHAGRGDHVCRVALIMDENQAIDAAFAEADQGDLLVLLIDDIDSVIARLKGRRFGAVAEGL</sequence>
<dbReference type="InterPro" id="IPR011810">
    <property type="entry name" value="Cya_phycin_syn"/>
</dbReference>
<dbReference type="InterPro" id="IPR036565">
    <property type="entry name" value="Mur-like_cat_sf"/>
</dbReference>
<evidence type="ECO:0000313" key="15">
    <source>
        <dbReference type="EMBL" id="GAA5174765.1"/>
    </source>
</evidence>
<dbReference type="Gene3D" id="3.90.190.20">
    <property type="entry name" value="Mur ligase, C-terminal domain"/>
    <property type="match status" value="1"/>
</dbReference>
<organism evidence="15 16">
    <name type="scientific">Modicisalibacter zincidurans</name>
    <dbReference type="NCBI Taxonomy" id="1178777"/>
    <lineage>
        <taxon>Bacteria</taxon>
        <taxon>Pseudomonadati</taxon>
        <taxon>Pseudomonadota</taxon>
        <taxon>Gammaproteobacteria</taxon>
        <taxon>Oceanospirillales</taxon>
        <taxon>Halomonadaceae</taxon>
        <taxon>Modicisalibacter</taxon>
    </lineage>
</organism>
<evidence type="ECO:0000256" key="7">
    <source>
        <dbReference type="ARBA" id="ARBA00022598"/>
    </source>
</evidence>
<dbReference type="SMART" id="SM01209">
    <property type="entry name" value="GARS_A"/>
    <property type="match status" value="1"/>
</dbReference>
<evidence type="ECO:0000256" key="11">
    <source>
        <dbReference type="ARBA" id="ARBA00048094"/>
    </source>
</evidence>
<dbReference type="Proteomes" id="UP001500074">
    <property type="component" value="Unassembled WGS sequence"/>
</dbReference>
<keyword evidence="8 13" id="KW-0547">Nucleotide-binding</keyword>
<proteinExistence type="inferred from homology"/>
<dbReference type="InterPro" id="IPR018109">
    <property type="entry name" value="Folylpolyglutamate_synth_CS"/>
</dbReference>
<evidence type="ECO:0000313" key="16">
    <source>
        <dbReference type="Proteomes" id="UP001500074"/>
    </source>
</evidence>
<dbReference type="SUPFAM" id="SSF53244">
    <property type="entry name" value="MurD-like peptide ligases, peptide-binding domain"/>
    <property type="match status" value="1"/>
</dbReference>
<dbReference type="Pfam" id="PF02875">
    <property type="entry name" value="Mur_ligase_C"/>
    <property type="match status" value="1"/>
</dbReference>
<dbReference type="Pfam" id="PF08245">
    <property type="entry name" value="Mur_ligase_M"/>
    <property type="match status" value="1"/>
</dbReference>
<dbReference type="PROSITE" id="PS01011">
    <property type="entry name" value="FOLYLPOLYGLU_SYNT_1"/>
    <property type="match status" value="1"/>
</dbReference>
<comment type="similarity">
    <text evidence="2">In the C-terminal section; belongs to the MurCDEF family.</text>
</comment>
<evidence type="ECO:0000256" key="5">
    <source>
        <dbReference type="ARBA" id="ARBA00013005"/>
    </source>
</evidence>
<dbReference type="NCBIfam" id="NF010623">
    <property type="entry name" value="PRK14016.1"/>
    <property type="match status" value="1"/>
</dbReference>
<dbReference type="InterPro" id="IPR011761">
    <property type="entry name" value="ATP-grasp"/>
</dbReference>
<dbReference type="RefSeq" id="WP_031383324.1">
    <property type="nucleotide sequence ID" value="NZ_BAABKI010000018.1"/>
</dbReference>
<evidence type="ECO:0000256" key="10">
    <source>
        <dbReference type="ARBA" id="ARBA00031353"/>
    </source>
</evidence>
<dbReference type="EC" id="6.3.2.29" evidence="5"/>
<dbReference type="EC" id="6.3.2.30" evidence="4"/>
<dbReference type="SUPFAM" id="SSF56059">
    <property type="entry name" value="Glutathione synthetase ATP-binding domain-like"/>
    <property type="match status" value="1"/>
</dbReference>
<protein>
    <recommendedName>
        <fullName evidence="6">Cyanophycin synthetase</fullName>
        <ecNumber evidence="5">6.3.2.29</ecNumber>
        <ecNumber evidence="4">6.3.2.30</ecNumber>
    </recommendedName>
    <alternativeName>
        <fullName evidence="10">Cyanophycin synthase</fullName>
    </alternativeName>
</protein>
<evidence type="ECO:0000256" key="13">
    <source>
        <dbReference type="PROSITE-ProRule" id="PRU00409"/>
    </source>
</evidence>
<evidence type="ECO:0000256" key="4">
    <source>
        <dbReference type="ARBA" id="ARBA00012968"/>
    </source>
</evidence>
<dbReference type="EMBL" id="BAABKI010000018">
    <property type="protein sequence ID" value="GAA5174765.1"/>
    <property type="molecule type" value="Genomic_DNA"/>
</dbReference>
<dbReference type="PROSITE" id="PS50975">
    <property type="entry name" value="ATP_GRASP"/>
    <property type="match status" value="1"/>
</dbReference>
<comment type="catalytic activity">
    <reaction evidence="12">
        <text>[L-4-(L-arginin-2-N-yl)aspartate](n) + L-aspartate + ATP = [L-4-(L-arginin-2-N-yl)aspartate](n)-L-aspartate + ADP + phosphate + H(+)</text>
        <dbReference type="Rhea" id="RHEA:13277"/>
        <dbReference type="Rhea" id="RHEA-COMP:13728"/>
        <dbReference type="Rhea" id="RHEA-COMP:13733"/>
        <dbReference type="ChEBI" id="CHEBI:15378"/>
        <dbReference type="ChEBI" id="CHEBI:29991"/>
        <dbReference type="ChEBI" id="CHEBI:30616"/>
        <dbReference type="ChEBI" id="CHEBI:43474"/>
        <dbReference type="ChEBI" id="CHEBI:137986"/>
        <dbReference type="ChEBI" id="CHEBI:137990"/>
        <dbReference type="ChEBI" id="CHEBI:456216"/>
        <dbReference type="EC" id="6.3.2.29"/>
    </reaction>
</comment>
<dbReference type="PANTHER" id="PTHR23135:SF18">
    <property type="entry name" value="CYANOPHYCIN SYNTHETASE"/>
    <property type="match status" value="1"/>
</dbReference>
<comment type="subunit">
    <text evidence="3">Homodimer.</text>
</comment>
<dbReference type="SUPFAM" id="SSF53623">
    <property type="entry name" value="MurD-like peptide ligases, catalytic domain"/>
    <property type="match status" value="1"/>
</dbReference>
<dbReference type="Pfam" id="PF18921">
    <property type="entry name" value="Cyanophycin_syn"/>
    <property type="match status" value="1"/>
</dbReference>
<evidence type="ECO:0000256" key="9">
    <source>
        <dbReference type="ARBA" id="ARBA00022840"/>
    </source>
</evidence>
<evidence type="ECO:0000259" key="14">
    <source>
        <dbReference type="PROSITE" id="PS50975"/>
    </source>
</evidence>
<dbReference type="PANTHER" id="PTHR23135">
    <property type="entry name" value="MUR LIGASE FAMILY MEMBER"/>
    <property type="match status" value="1"/>
</dbReference>
<dbReference type="Gene3D" id="3.30.470.20">
    <property type="entry name" value="ATP-grasp fold, B domain"/>
    <property type="match status" value="2"/>
</dbReference>
<keyword evidence="9 13" id="KW-0067">ATP-binding</keyword>
<keyword evidence="16" id="KW-1185">Reference proteome</keyword>
<gene>
    <name evidence="15" type="primary">cphA</name>
    <name evidence="15" type="ORF">GCM10023342_16490</name>
</gene>
<dbReference type="InterPro" id="IPR044019">
    <property type="entry name" value="Cyanophycin_syn_N"/>
</dbReference>
<dbReference type="Gene3D" id="3.40.1190.10">
    <property type="entry name" value="Mur-like, catalytic domain"/>
    <property type="match status" value="1"/>
</dbReference>
<dbReference type="NCBIfam" id="TIGR02068">
    <property type="entry name" value="cya_phycin_syn"/>
    <property type="match status" value="1"/>
</dbReference>